<dbReference type="CDD" id="cd09601">
    <property type="entry name" value="M1_APN-Q_like"/>
    <property type="match status" value="1"/>
</dbReference>
<evidence type="ECO:0000313" key="17">
    <source>
        <dbReference type="EnsemblPlants" id="MELO3C013084.2.1"/>
    </source>
</evidence>
<evidence type="ECO:0000256" key="4">
    <source>
        <dbReference type="ARBA" id="ARBA00022670"/>
    </source>
</evidence>
<evidence type="ECO:0000256" key="9">
    <source>
        <dbReference type="ARBA" id="ARBA00023049"/>
    </source>
</evidence>
<dbReference type="InterPro" id="IPR027268">
    <property type="entry name" value="Peptidase_M4/M1_CTD_sf"/>
</dbReference>
<dbReference type="GO" id="GO:0016020">
    <property type="term" value="C:membrane"/>
    <property type="evidence" value="ECO:0007669"/>
    <property type="project" value="TreeGrafter"/>
</dbReference>
<evidence type="ECO:0000256" key="12">
    <source>
        <dbReference type="PIRSR" id="PIRSR634016-4"/>
    </source>
</evidence>
<dbReference type="GO" id="GO:0070006">
    <property type="term" value="F:metalloaminopeptidase activity"/>
    <property type="evidence" value="ECO:0007669"/>
    <property type="project" value="TreeGrafter"/>
</dbReference>
<proteinExistence type="inferred from homology"/>
<keyword evidence="5 11" id="KW-0479">Metal-binding</keyword>
<dbReference type="InterPro" id="IPR014782">
    <property type="entry name" value="Peptidase_M1_dom"/>
</dbReference>
<dbReference type="GO" id="GO:0005737">
    <property type="term" value="C:cytoplasm"/>
    <property type="evidence" value="ECO:0007669"/>
    <property type="project" value="TreeGrafter"/>
</dbReference>
<dbReference type="Gene3D" id="1.10.390.10">
    <property type="entry name" value="Neutral Protease Domain 2"/>
    <property type="match status" value="1"/>
</dbReference>
<dbReference type="AlphaFoldDB" id="A0A9I9D5F8"/>
<feature type="binding site" evidence="11">
    <location>
        <position position="317"/>
    </location>
    <ligand>
        <name>Zn(2+)</name>
        <dbReference type="ChEBI" id="CHEBI:29105"/>
        <note>catalytic</note>
    </ligand>
</feature>
<dbReference type="PANTHER" id="PTHR11533">
    <property type="entry name" value="PROTEASE M1 ZINC METALLOPROTEASE"/>
    <property type="match status" value="1"/>
</dbReference>
<dbReference type="EC" id="3.4.11.-" evidence="13"/>
<keyword evidence="3 13" id="KW-0031">Aminopeptidase</keyword>
<evidence type="ECO:0000259" key="14">
    <source>
        <dbReference type="Pfam" id="PF01433"/>
    </source>
</evidence>
<comment type="subcellular location">
    <subcellularLocation>
        <location evidence="1">Microsome membrane</location>
        <topology evidence="1">Peripheral membrane protein</topology>
    </subcellularLocation>
</comment>
<comment type="cofactor">
    <cofactor evidence="11 13">
        <name>Zn(2+)</name>
        <dbReference type="ChEBI" id="CHEBI:29105"/>
    </cofactor>
    <text evidence="11 13">Binds 1 zinc ion per subunit.</text>
</comment>
<evidence type="ECO:0000256" key="5">
    <source>
        <dbReference type="ARBA" id="ARBA00022723"/>
    </source>
</evidence>
<evidence type="ECO:0000256" key="6">
    <source>
        <dbReference type="ARBA" id="ARBA00022801"/>
    </source>
</evidence>
<dbReference type="PANTHER" id="PTHR11533:SF274">
    <property type="entry name" value="AMINOPEPTIDASE"/>
    <property type="match status" value="1"/>
</dbReference>
<dbReference type="Gramene" id="MELO3C013084.2.1">
    <property type="protein sequence ID" value="MELO3C013084.2.1"/>
    <property type="gene ID" value="MELO3C013084.2"/>
</dbReference>
<keyword evidence="8" id="KW-0256">Endoplasmic reticulum</keyword>
<keyword evidence="9 13" id="KW-0482">Metalloprotease</keyword>
<keyword evidence="8" id="KW-0492">Microsome</keyword>
<dbReference type="GO" id="GO:0042277">
    <property type="term" value="F:peptide binding"/>
    <property type="evidence" value="ECO:0007669"/>
    <property type="project" value="TreeGrafter"/>
</dbReference>
<evidence type="ECO:0000256" key="7">
    <source>
        <dbReference type="ARBA" id="ARBA00022833"/>
    </source>
</evidence>
<dbReference type="Gene3D" id="1.25.50.20">
    <property type="match status" value="1"/>
</dbReference>
<evidence type="ECO:0000256" key="10">
    <source>
        <dbReference type="PIRSR" id="PIRSR634016-1"/>
    </source>
</evidence>
<dbReference type="SUPFAM" id="SSF63737">
    <property type="entry name" value="Leukotriene A4 hydrolase N-terminal domain"/>
    <property type="match status" value="1"/>
</dbReference>
<evidence type="ECO:0000259" key="15">
    <source>
        <dbReference type="Pfam" id="PF11838"/>
    </source>
</evidence>
<dbReference type="InterPro" id="IPR050344">
    <property type="entry name" value="Peptidase_M1_aminopeptidases"/>
</dbReference>
<evidence type="ECO:0000259" key="16">
    <source>
        <dbReference type="Pfam" id="PF17900"/>
    </source>
</evidence>
<evidence type="ECO:0000256" key="11">
    <source>
        <dbReference type="PIRSR" id="PIRSR634016-3"/>
    </source>
</evidence>
<dbReference type="GO" id="GO:0008270">
    <property type="term" value="F:zinc ion binding"/>
    <property type="evidence" value="ECO:0007669"/>
    <property type="project" value="UniProtKB-UniRule"/>
</dbReference>
<reference evidence="17" key="1">
    <citation type="submission" date="2023-03" db="UniProtKB">
        <authorList>
            <consortium name="EnsemblPlants"/>
        </authorList>
    </citation>
    <scope>IDENTIFICATION</scope>
</reference>
<feature type="domain" description="Peptidase M1 membrane alanine aminopeptidase" evidence="14">
    <location>
        <begin position="241"/>
        <end position="472"/>
    </location>
</feature>
<evidence type="ECO:0000256" key="13">
    <source>
        <dbReference type="RuleBase" id="RU364040"/>
    </source>
</evidence>
<dbReference type="InterPro" id="IPR034016">
    <property type="entry name" value="M1_APN-typ"/>
</dbReference>
<comment type="similarity">
    <text evidence="2 13">Belongs to the peptidase M1 family.</text>
</comment>
<dbReference type="GO" id="GO:0043171">
    <property type="term" value="P:peptide catabolic process"/>
    <property type="evidence" value="ECO:0007669"/>
    <property type="project" value="TreeGrafter"/>
</dbReference>
<dbReference type="PRINTS" id="PR00756">
    <property type="entry name" value="ALADIPTASE"/>
</dbReference>
<keyword evidence="6 13" id="KW-0378">Hydrolase</keyword>
<accession>A0A9I9D5F8</accession>
<dbReference type="EnsemblPlants" id="MELO3C013084.2.1">
    <property type="protein sequence ID" value="MELO3C013084.2.1"/>
    <property type="gene ID" value="MELO3C013084.2"/>
</dbReference>
<dbReference type="Pfam" id="PF17900">
    <property type="entry name" value="Peptidase_M1_N"/>
    <property type="match status" value="1"/>
</dbReference>
<dbReference type="FunFam" id="1.25.50.20:FF:000002">
    <property type="entry name" value="Aminopeptidase"/>
    <property type="match status" value="1"/>
</dbReference>
<dbReference type="FunFam" id="2.60.40.1730:FF:000002">
    <property type="entry name" value="Aminopeptidase"/>
    <property type="match status" value="1"/>
</dbReference>
<evidence type="ECO:0000256" key="3">
    <source>
        <dbReference type="ARBA" id="ARBA00022438"/>
    </source>
</evidence>
<organism evidence="17">
    <name type="scientific">Cucumis melo</name>
    <name type="common">Muskmelon</name>
    <dbReference type="NCBI Taxonomy" id="3656"/>
    <lineage>
        <taxon>Eukaryota</taxon>
        <taxon>Viridiplantae</taxon>
        <taxon>Streptophyta</taxon>
        <taxon>Embryophyta</taxon>
        <taxon>Tracheophyta</taxon>
        <taxon>Spermatophyta</taxon>
        <taxon>Magnoliopsida</taxon>
        <taxon>eudicotyledons</taxon>
        <taxon>Gunneridae</taxon>
        <taxon>Pentapetalae</taxon>
        <taxon>rosids</taxon>
        <taxon>fabids</taxon>
        <taxon>Cucurbitales</taxon>
        <taxon>Cucurbitaceae</taxon>
        <taxon>Benincaseae</taxon>
        <taxon>Cucumis</taxon>
    </lineage>
</organism>
<dbReference type="FunFam" id="1.10.390.10:FF:000001">
    <property type="entry name" value="Aminopeptidase"/>
    <property type="match status" value="1"/>
</dbReference>
<feature type="binding site" evidence="11">
    <location>
        <position position="336"/>
    </location>
    <ligand>
        <name>Zn(2+)</name>
        <dbReference type="ChEBI" id="CHEBI:29105"/>
        <note>catalytic</note>
    </ligand>
</feature>
<name>A0A9I9D5F8_CUCME</name>
<dbReference type="Pfam" id="PF11838">
    <property type="entry name" value="ERAP1_C"/>
    <property type="match status" value="1"/>
</dbReference>
<dbReference type="Gene3D" id="2.60.40.1910">
    <property type="match status" value="1"/>
</dbReference>
<dbReference type="Pfam" id="PF01433">
    <property type="entry name" value="Peptidase_M1"/>
    <property type="match status" value="1"/>
</dbReference>
<feature type="binding site" evidence="11">
    <location>
        <position position="313"/>
    </location>
    <ligand>
        <name>Zn(2+)</name>
        <dbReference type="ChEBI" id="CHEBI:29105"/>
        <note>catalytic</note>
    </ligand>
</feature>
<sequence>MEKQKQKTILHQFKSQPRLPNFAIPNRYDLHLKTDLSACTFSGIVRITLTIVDNTKIIVLNALELDIHGASYSNSNTQIYKPSDVLLDEEDEILVLVFDDMLGVGEGVLEIEFSAPLNSHLKGFYKCTYVDGGVKKNMAVTQFEAVDARKCFPCWDEPALKASFKITLDVSKELMALSNMPVFDEKLIGDVKTVYFEESPHMSTYLVAFVIGLFDYIEETTVDGIKVRVYCPLGKSEEGRYSLSLAIKVLDYFTKYFSMSYPLPKLDMVAVPEFCGGAMENNGLIVYRENLMLYDDLHSSAKNKQVLAICVAHEVAHHWFGNLVTMAWWSDLWLNEGFATWVSYMAIETLFPEWKMWTQFLQQTASGLVIDALEESHPIERKFELKTMSNEITIQMEIHPARSIDDKFDAISYKKGSTIIRMLQIYLGDDKFQKALSEYIKRYAWKNAKTDDLWAVISEESGTQINLMMDSWTKQMGYPAISVSKLLKLIKKKSSIDTLEEFDFIRSLTPFCILQSHFLLSGQHSDSQWIIPITLSLGSYNKQKNFIMETKFHKVDISKDFADANTTTTPETIPNTGVGNFWIKVNTSQSGFYRVKYDDKLVSQLRNAVENNLLSETDKFGVLDDAYALCQAGQQSLSSLLSLIDVYRKELVYIVTSRLIHVCNGIVNIATEAIPDLVFELKQLFINVLQFSATKLGWEPIPDEDHSSAILRGRLYTALASFDDDKTHEEAMQRFQAYMRDRKTTLLSADTKMAVYLAVIRKATVSSRYGFESMLQLYREADTAEKREEILRILAACPDQDLLVEVLDFLVSDEVREQDIVYGLAGISFEGRHRAWKWFKDNWDPIFNRYGANFLLTNFVCDIITPFCTNEEADEIEEFFATRPHEAVAMDLKQSLEQVRIKARWVEFIRQDHSLPDLIKKLAAKGSS</sequence>
<dbReference type="InterPro" id="IPR001930">
    <property type="entry name" value="Peptidase_M1"/>
</dbReference>
<dbReference type="InterPro" id="IPR042097">
    <property type="entry name" value="Aminopeptidase_N-like_N_sf"/>
</dbReference>
<protein>
    <recommendedName>
        <fullName evidence="13">Aminopeptidase</fullName>
        <ecNumber evidence="13">3.4.11.-</ecNumber>
    </recommendedName>
</protein>
<evidence type="ECO:0000256" key="2">
    <source>
        <dbReference type="ARBA" id="ARBA00010136"/>
    </source>
</evidence>
<keyword evidence="7 11" id="KW-0862">Zinc</keyword>
<dbReference type="InterPro" id="IPR024571">
    <property type="entry name" value="ERAP1-like_C_dom"/>
</dbReference>
<dbReference type="GO" id="GO:0006508">
    <property type="term" value="P:proteolysis"/>
    <property type="evidence" value="ECO:0007669"/>
    <property type="project" value="UniProtKB-KW"/>
</dbReference>
<evidence type="ECO:0000256" key="8">
    <source>
        <dbReference type="ARBA" id="ARBA00022848"/>
    </source>
</evidence>
<feature type="domain" description="Aminopeptidase N-like N-terminal" evidence="16">
    <location>
        <begin position="25"/>
        <end position="206"/>
    </location>
</feature>
<evidence type="ECO:0000256" key="1">
    <source>
        <dbReference type="ARBA" id="ARBA00004174"/>
    </source>
</evidence>
<dbReference type="GO" id="GO:0005615">
    <property type="term" value="C:extracellular space"/>
    <property type="evidence" value="ECO:0007669"/>
    <property type="project" value="TreeGrafter"/>
</dbReference>
<feature type="site" description="Transition state stabilizer" evidence="12">
    <location>
        <position position="413"/>
    </location>
</feature>
<dbReference type="Gene3D" id="2.60.40.1730">
    <property type="entry name" value="tricorn interacting facor f3 domain"/>
    <property type="match status" value="1"/>
</dbReference>
<dbReference type="InterPro" id="IPR045357">
    <property type="entry name" value="Aminopeptidase_N-like_N"/>
</dbReference>
<feature type="domain" description="ERAP1-like C-terminal" evidence="15">
    <location>
        <begin position="582"/>
        <end position="900"/>
    </location>
</feature>
<keyword evidence="4 13" id="KW-0645">Protease</keyword>
<dbReference type="SUPFAM" id="SSF55486">
    <property type="entry name" value="Metalloproteases ('zincins'), catalytic domain"/>
    <property type="match status" value="1"/>
</dbReference>
<feature type="active site" description="Proton acceptor" evidence="10">
    <location>
        <position position="314"/>
    </location>
</feature>